<evidence type="ECO:0000313" key="2">
    <source>
        <dbReference type="Proteomes" id="UP001241110"/>
    </source>
</evidence>
<reference evidence="1" key="1">
    <citation type="submission" date="2023-05" db="EMBL/GenBank/DDBJ databases">
        <authorList>
            <person name="Zhang X."/>
        </authorList>
    </citation>
    <scope>NUCLEOTIDE SEQUENCE</scope>
    <source>
        <strain evidence="1">YF14B1</strain>
    </source>
</reference>
<dbReference type="InterPro" id="IPR019619">
    <property type="entry name" value="DUF2490"/>
</dbReference>
<dbReference type="Pfam" id="PF10677">
    <property type="entry name" value="DUF2490"/>
    <property type="match status" value="1"/>
</dbReference>
<sequence length="257" mass="30263">MFWSETNISGSISRKVRLQLDYQYRTQGISDDLESQRVSNQVSDTRTGLFTHAYQQVFRPWIAYQASKYFRVSLSPVGWWGTWRPTADNKTTFEPELRTTTQVLFSYPLGRVIFEQRFRYEFRFFGNRLLTDGSQGKDYYSNLWDNTTRKGRLRYMTRIFVPLNQPQMKEKTLYLAASDEIMIGMGSNVIHEKIFDQNRLYVGLGYKFTPQFRLEAGYVNQFQPQKRLADGSKNSDINNVLQVFIVIDDINKILKNL</sequence>
<dbReference type="EMBL" id="JASJOS010000007">
    <property type="protein sequence ID" value="MDJ1482342.1"/>
    <property type="molecule type" value="Genomic_DNA"/>
</dbReference>
<gene>
    <name evidence="1" type="ORF">QNI16_17685</name>
</gene>
<evidence type="ECO:0000313" key="1">
    <source>
        <dbReference type="EMBL" id="MDJ1482342.1"/>
    </source>
</evidence>
<organism evidence="1 2">
    <name type="scientific">Xanthocytophaga flava</name>
    <dbReference type="NCBI Taxonomy" id="3048013"/>
    <lineage>
        <taxon>Bacteria</taxon>
        <taxon>Pseudomonadati</taxon>
        <taxon>Bacteroidota</taxon>
        <taxon>Cytophagia</taxon>
        <taxon>Cytophagales</taxon>
        <taxon>Rhodocytophagaceae</taxon>
        <taxon>Xanthocytophaga</taxon>
    </lineage>
</organism>
<dbReference type="AlphaFoldDB" id="A0AAE3U859"/>
<comment type="caution">
    <text evidence="1">The sequence shown here is derived from an EMBL/GenBank/DDBJ whole genome shotgun (WGS) entry which is preliminary data.</text>
</comment>
<dbReference type="RefSeq" id="WP_313981331.1">
    <property type="nucleotide sequence ID" value="NZ_JASJOS010000007.1"/>
</dbReference>
<dbReference type="Proteomes" id="UP001241110">
    <property type="component" value="Unassembled WGS sequence"/>
</dbReference>
<protein>
    <submittedName>
        <fullName evidence="1">DUF2490 domain-containing protein</fullName>
    </submittedName>
</protein>
<name>A0AAE3U859_9BACT</name>
<proteinExistence type="predicted"/>
<accession>A0AAE3U859</accession>